<dbReference type="InterPro" id="IPR006311">
    <property type="entry name" value="TAT_signal"/>
</dbReference>
<protein>
    <recommendedName>
        <fullName evidence="7">High potential iron-sulfur proteins family profile domain-containing protein</fullName>
    </recommendedName>
</protein>
<keyword evidence="3" id="KW-0479">Metal-binding</keyword>
<proteinExistence type="predicted"/>
<keyword evidence="1" id="KW-0813">Transport</keyword>
<evidence type="ECO:0000256" key="4">
    <source>
        <dbReference type="ARBA" id="ARBA00022982"/>
    </source>
</evidence>
<dbReference type="InterPro" id="IPR000170">
    <property type="entry name" value="High_potential_FeS_prot"/>
</dbReference>
<accession>A0A6J4ILY0</accession>
<evidence type="ECO:0000256" key="5">
    <source>
        <dbReference type="ARBA" id="ARBA00023004"/>
    </source>
</evidence>
<gene>
    <name evidence="8" type="ORF">AVDCRST_MAG27-2332</name>
</gene>
<dbReference type="AlphaFoldDB" id="A0A6J4ILY0"/>
<dbReference type="InterPro" id="IPR036369">
    <property type="entry name" value="HIPIP_sf"/>
</dbReference>
<evidence type="ECO:0000259" key="7">
    <source>
        <dbReference type="PROSITE" id="PS51373"/>
    </source>
</evidence>
<dbReference type="PROSITE" id="PS51373">
    <property type="entry name" value="HIPIP"/>
    <property type="match status" value="1"/>
</dbReference>
<keyword evidence="5" id="KW-0408">Iron</keyword>
<keyword evidence="6" id="KW-0411">Iron-sulfur</keyword>
<reference evidence="8" key="1">
    <citation type="submission" date="2020-02" db="EMBL/GenBank/DDBJ databases">
        <authorList>
            <person name="Meier V. D."/>
        </authorList>
    </citation>
    <scope>NUCLEOTIDE SEQUENCE</scope>
    <source>
        <strain evidence="8">AVDCRST_MAG27</strain>
    </source>
</reference>
<name>A0A6J4ILY0_9PROT</name>
<evidence type="ECO:0000256" key="3">
    <source>
        <dbReference type="ARBA" id="ARBA00022723"/>
    </source>
</evidence>
<dbReference type="GO" id="GO:0009055">
    <property type="term" value="F:electron transfer activity"/>
    <property type="evidence" value="ECO:0007669"/>
    <property type="project" value="InterPro"/>
</dbReference>
<dbReference type="GO" id="GO:0046872">
    <property type="term" value="F:metal ion binding"/>
    <property type="evidence" value="ECO:0007669"/>
    <property type="project" value="UniProtKB-KW"/>
</dbReference>
<dbReference type="EMBL" id="CADCTD010000094">
    <property type="protein sequence ID" value="CAA9256204.1"/>
    <property type="molecule type" value="Genomic_DNA"/>
</dbReference>
<evidence type="ECO:0000256" key="1">
    <source>
        <dbReference type="ARBA" id="ARBA00022448"/>
    </source>
</evidence>
<dbReference type="PROSITE" id="PS51318">
    <property type="entry name" value="TAT"/>
    <property type="match status" value="1"/>
</dbReference>
<evidence type="ECO:0000256" key="2">
    <source>
        <dbReference type="ARBA" id="ARBA00022485"/>
    </source>
</evidence>
<sequence length="91" mass="9983">MMDKRSKLQARREFLQKTGLQVAGLAALAPVIASRAQAQDKLAPEMVMYQNQPKDNQRCDGCLHFQPPNACAIVSGEIKPEGWCAVWAAKG</sequence>
<evidence type="ECO:0000313" key="8">
    <source>
        <dbReference type="EMBL" id="CAA9256204.1"/>
    </source>
</evidence>
<organism evidence="8">
    <name type="scientific">uncultured Craurococcus sp</name>
    <dbReference type="NCBI Taxonomy" id="1135998"/>
    <lineage>
        <taxon>Bacteria</taxon>
        <taxon>Pseudomonadati</taxon>
        <taxon>Pseudomonadota</taxon>
        <taxon>Alphaproteobacteria</taxon>
        <taxon>Acetobacterales</taxon>
        <taxon>Acetobacteraceae</taxon>
        <taxon>Craurococcus</taxon>
        <taxon>environmental samples</taxon>
    </lineage>
</organism>
<keyword evidence="2" id="KW-0004">4Fe-4S</keyword>
<dbReference type="Gene3D" id="4.10.490.10">
    <property type="entry name" value="High potential iron-sulphur protein"/>
    <property type="match status" value="1"/>
</dbReference>
<dbReference type="SUPFAM" id="SSF57652">
    <property type="entry name" value="HIPIP (high potential iron protein)"/>
    <property type="match status" value="1"/>
</dbReference>
<dbReference type="GO" id="GO:0051539">
    <property type="term" value="F:4 iron, 4 sulfur cluster binding"/>
    <property type="evidence" value="ECO:0007669"/>
    <property type="project" value="UniProtKB-KW"/>
</dbReference>
<dbReference type="GO" id="GO:0019646">
    <property type="term" value="P:aerobic electron transport chain"/>
    <property type="evidence" value="ECO:0007669"/>
    <property type="project" value="InterPro"/>
</dbReference>
<evidence type="ECO:0000256" key="6">
    <source>
        <dbReference type="ARBA" id="ARBA00023014"/>
    </source>
</evidence>
<feature type="domain" description="High potential iron-sulfur proteins family profile" evidence="7">
    <location>
        <begin position="30"/>
        <end position="91"/>
    </location>
</feature>
<keyword evidence="4" id="KW-0249">Electron transport</keyword>